<evidence type="ECO:0000313" key="2">
    <source>
        <dbReference type="Ensembl" id="ENSLCAP00010007512.1"/>
    </source>
</evidence>
<protein>
    <submittedName>
        <fullName evidence="2">Uncharacterized protein</fullName>
    </submittedName>
</protein>
<keyword evidence="3" id="KW-1185">Reference proteome</keyword>
<dbReference type="GeneTree" id="ENSGT00940000178615"/>
<evidence type="ECO:0000313" key="3">
    <source>
        <dbReference type="Proteomes" id="UP000314980"/>
    </source>
</evidence>
<reference evidence="2" key="3">
    <citation type="submission" date="2025-09" db="UniProtKB">
        <authorList>
            <consortium name="Ensembl"/>
        </authorList>
    </citation>
    <scope>IDENTIFICATION</scope>
</reference>
<dbReference type="AlphaFoldDB" id="A0A4W6C7A0"/>
<dbReference type="InParanoid" id="A0A4W6C7A0"/>
<organism evidence="2 3">
    <name type="scientific">Lates calcarifer</name>
    <name type="common">Barramundi</name>
    <name type="synonym">Holocentrus calcarifer</name>
    <dbReference type="NCBI Taxonomy" id="8187"/>
    <lineage>
        <taxon>Eukaryota</taxon>
        <taxon>Metazoa</taxon>
        <taxon>Chordata</taxon>
        <taxon>Craniata</taxon>
        <taxon>Vertebrata</taxon>
        <taxon>Euteleostomi</taxon>
        <taxon>Actinopterygii</taxon>
        <taxon>Neopterygii</taxon>
        <taxon>Teleostei</taxon>
        <taxon>Neoteleostei</taxon>
        <taxon>Acanthomorphata</taxon>
        <taxon>Carangaria</taxon>
        <taxon>Carangaria incertae sedis</taxon>
        <taxon>Centropomidae</taxon>
        <taxon>Lates</taxon>
    </lineage>
</organism>
<evidence type="ECO:0000256" key="1">
    <source>
        <dbReference type="ARBA" id="ARBA00023054"/>
    </source>
</evidence>
<dbReference type="Proteomes" id="UP000314980">
    <property type="component" value="Unassembled WGS sequence"/>
</dbReference>
<dbReference type="Ensembl" id="ENSLCAT00010007699.1">
    <property type="protein sequence ID" value="ENSLCAP00010007512.1"/>
    <property type="gene ID" value="ENSLCAG00010003689.1"/>
</dbReference>
<dbReference type="InterPro" id="IPR009533">
    <property type="entry name" value="FAM107"/>
</dbReference>
<name>A0A4W6C7A0_LATCA</name>
<sequence>MVQPRQVTGSQQQEDGDLVRKLPNPVLASHQHRNLHQELLLCHRRGLLPRVKPELQRVLEHKVREQHKQREVALHSPSDLEAKLRTWRERIQVVSLLAEEQETVFVIIQSLFERRKGTRACRTYQSLSV</sequence>
<reference evidence="3" key="1">
    <citation type="submission" date="2015-09" db="EMBL/GenBank/DDBJ databases">
        <authorList>
            <person name="Sai Rama Sridatta P."/>
        </authorList>
    </citation>
    <scope>NUCLEOTIDE SEQUENCE [LARGE SCALE GENOMIC DNA]</scope>
</reference>
<reference evidence="2" key="2">
    <citation type="submission" date="2025-08" db="UniProtKB">
        <authorList>
            <consortium name="Ensembl"/>
        </authorList>
    </citation>
    <scope>IDENTIFICATION</scope>
</reference>
<keyword evidence="1" id="KW-0175">Coiled coil</keyword>
<accession>A0A4W6C7A0</accession>
<dbReference type="PANTHER" id="PTHR16768">
    <property type="entry name" value="DOWN REGULATED IN RENAL CARCINOMA 1/TU3A"/>
    <property type="match status" value="1"/>
</dbReference>
<dbReference type="PANTHER" id="PTHR16768:SF7">
    <property type="entry name" value="PROTEIN FAM107B-LIKE"/>
    <property type="match status" value="1"/>
</dbReference>
<proteinExistence type="predicted"/>
<dbReference type="Pfam" id="PF06625">
    <property type="entry name" value="DUF1151"/>
    <property type="match status" value="1"/>
</dbReference>